<keyword evidence="2" id="KW-1185">Reference proteome</keyword>
<protein>
    <submittedName>
        <fullName evidence="1">Dehydration-responsive element-binding protein 3-like</fullName>
    </submittedName>
</protein>
<reference evidence="1" key="2">
    <citation type="submission" date="2023-04" db="EMBL/GenBank/DDBJ databases">
        <authorList>
            <person name="Bruccoleri R.E."/>
            <person name="Oakeley E.J."/>
            <person name="Faust A.-M."/>
            <person name="Dessus-Babus S."/>
            <person name="Altorfer M."/>
            <person name="Burckhardt D."/>
            <person name="Oertli M."/>
            <person name="Naumann U."/>
            <person name="Petersen F."/>
            <person name="Wong J."/>
        </authorList>
    </citation>
    <scope>NUCLEOTIDE SEQUENCE</scope>
    <source>
        <strain evidence="1">GSM-AAB239-AS_SAM_17_03QT</strain>
        <tissue evidence="1">Leaf</tissue>
    </source>
</reference>
<organism evidence="1 2">
    <name type="scientific">Iris pallida</name>
    <name type="common">Sweet iris</name>
    <dbReference type="NCBI Taxonomy" id="29817"/>
    <lineage>
        <taxon>Eukaryota</taxon>
        <taxon>Viridiplantae</taxon>
        <taxon>Streptophyta</taxon>
        <taxon>Embryophyta</taxon>
        <taxon>Tracheophyta</taxon>
        <taxon>Spermatophyta</taxon>
        <taxon>Magnoliopsida</taxon>
        <taxon>Liliopsida</taxon>
        <taxon>Asparagales</taxon>
        <taxon>Iridaceae</taxon>
        <taxon>Iridoideae</taxon>
        <taxon>Irideae</taxon>
        <taxon>Iris</taxon>
    </lineage>
</organism>
<gene>
    <name evidence="1" type="ORF">M6B38_181440</name>
</gene>
<accession>A0AAX6ELR2</accession>
<reference evidence="1" key="1">
    <citation type="journal article" date="2023" name="GigaByte">
        <title>Genome assembly of the bearded iris, Iris pallida Lam.</title>
        <authorList>
            <person name="Bruccoleri R.E."/>
            <person name="Oakeley E.J."/>
            <person name="Faust A.M.E."/>
            <person name="Altorfer M."/>
            <person name="Dessus-Babus S."/>
            <person name="Burckhardt D."/>
            <person name="Oertli M."/>
            <person name="Naumann U."/>
            <person name="Petersen F."/>
            <person name="Wong J."/>
        </authorList>
    </citation>
    <scope>NUCLEOTIDE SEQUENCE</scope>
    <source>
        <strain evidence="1">GSM-AAB239-AS_SAM_17_03QT</strain>
    </source>
</reference>
<sequence length="192" mass="21524">MEASRIVARHPRLIRRERGFLRVRPGINRVAVDELTAAAQIRSAVEHSHVQARQLDDFSQLIRRRRRRHRRGLWRRSLHLHCGSLGRGRLDVAGRRSGGPGERAHEVREVEYRRAALDAESRHVVGPGGHLRRGEGAEPDARLLAGLADFGHPLAPRALADAVVDRMAVAVACPLLSRGLLGGLRGRRSRWY</sequence>
<evidence type="ECO:0000313" key="1">
    <source>
        <dbReference type="EMBL" id="KAJ6805003.1"/>
    </source>
</evidence>
<name>A0AAX6ELR2_IRIPA</name>
<comment type="caution">
    <text evidence="1">The sequence shown here is derived from an EMBL/GenBank/DDBJ whole genome shotgun (WGS) entry which is preliminary data.</text>
</comment>
<proteinExistence type="predicted"/>
<evidence type="ECO:0000313" key="2">
    <source>
        <dbReference type="Proteomes" id="UP001140949"/>
    </source>
</evidence>
<dbReference type="EMBL" id="JANAVB010035620">
    <property type="protein sequence ID" value="KAJ6805003.1"/>
    <property type="molecule type" value="Genomic_DNA"/>
</dbReference>
<dbReference type="AlphaFoldDB" id="A0AAX6ELR2"/>
<dbReference type="Proteomes" id="UP001140949">
    <property type="component" value="Unassembled WGS sequence"/>
</dbReference>